<comment type="caution">
    <text evidence="3">The sequence shown here is derived from an EMBL/GenBank/DDBJ whole genome shotgun (WGS) entry which is preliminary data.</text>
</comment>
<feature type="transmembrane region" description="Helical" evidence="2">
    <location>
        <begin position="20"/>
        <end position="37"/>
    </location>
</feature>
<keyword evidence="2" id="KW-0472">Membrane</keyword>
<proteinExistence type="predicted"/>
<keyword evidence="4" id="KW-1185">Reference proteome</keyword>
<dbReference type="PANTHER" id="PTHR34351:SF1">
    <property type="entry name" value="SLR1927 PROTEIN"/>
    <property type="match status" value="1"/>
</dbReference>
<accession>W4MFM8</accession>
<evidence type="ECO:0000256" key="2">
    <source>
        <dbReference type="SAM" id="Phobius"/>
    </source>
</evidence>
<dbReference type="EMBL" id="AZHX01000085">
    <property type="protein sequence ID" value="ETX08985.1"/>
    <property type="molecule type" value="Genomic_DNA"/>
</dbReference>
<keyword evidence="2" id="KW-0812">Transmembrane</keyword>
<keyword evidence="2" id="KW-1133">Transmembrane helix</keyword>
<gene>
    <name evidence="3" type="ORF">ETSY2_02180</name>
</gene>
<protein>
    <submittedName>
        <fullName evidence="3">Uncharacterized protein</fullName>
    </submittedName>
</protein>
<reference evidence="3 4" key="1">
    <citation type="journal article" date="2014" name="Nature">
        <title>An environmental bacterial taxon with a large and distinct metabolic repertoire.</title>
        <authorList>
            <person name="Wilson M.C."/>
            <person name="Mori T."/>
            <person name="Ruckert C."/>
            <person name="Uria A.R."/>
            <person name="Helf M.J."/>
            <person name="Takada K."/>
            <person name="Gernert C."/>
            <person name="Steffens U.A."/>
            <person name="Heycke N."/>
            <person name="Schmitt S."/>
            <person name="Rinke C."/>
            <person name="Helfrich E.J."/>
            <person name="Brachmann A.O."/>
            <person name="Gurgui C."/>
            <person name="Wakimoto T."/>
            <person name="Kracht M."/>
            <person name="Crusemann M."/>
            <person name="Hentschel U."/>
            <person name="Abe I."/>
            <person name="Matsunaga S."/>
            <person name="Kalinowski J."/>
            <person name="Takeyama H."/>
            <person name="Piel J."/>
        </authorList>
    </citation>
    <scope>NUCLEOTIDE SEQUENCE [LARGE SCALE GENOMIC DNA]</scope>
    <source>
        <strain evidence="4">TSY2</strain>
    </source>
</reference>
<evidence type="ECO:0000313" key="3">
    <source>
        <dbReference type="EMBL" id="ETX08985.1"/>
    </source>
</evidence>
<sequence>MNVPHLRVLRFFFTRRLTPAGRSLFVIWLIAALQGSVSLDIPIYHIWSFTTVCLALAWLSSLMAVPKIQLMRRQPQPAMVGTTLTYDIEIENRSRRAIYALSVMETEIPAGLQLARDTSSPVIDRLAPHAKMTLSLQLRGTKRGHHKLSGLYAASSYPLGLCRSLSFQPQEACATVYPAYSVPASFQLPLRPSVTHSNRGMANSHATADVSPDFAYIREYRHGDNPRHLHWASWARTGMPAIKVYQEEIGPRVGWVLDTAVQNPRDMHAFESGISAIAGISAYLLNEGIEIDCFVTESLLCRFSNDAPNRRFTHLMHTLAGLQASASVAWPAVTARLIEQAPACNTVALIALDWSREIAGFAAQLQHRGIGVRTLVIRHGPTSQPLPPAEAASQLLPGNPWPQEKSLSPWSGP</sequence>
<dbReference type="HOGENOM" id="CLU_612238_0_0_7"/>
<name>W4MFM8_9BACT</name>
<organism evidence="3 4">
    <name type="scientific">Candidatus Entotheonella gemina</name>
    <dbReference type="NCBI Taxonomy" id="1429439"/>
    <lineage>
        <taxon>Bacteria</taxon>
        <taxon>Pseudomonadati</taxon>
        <taxon>Nitrospinota/Tectimicrobiota group</taxon>
        <taxon>Candidatus Tectimicrobiota</taxon>
        <taxon>Candidatus Entotheonellia</taxon>
        <taxon>Candidatus Entotheonellales</taxon>
        <taxon>Candidatus Entotheonellaceae</taxon>
        <taxon>Candidatus Entotheonella</taxon>
    </lineage>
</organism>
<dbReference type="PANTHER" id="PTHR34351">
    <property type="entry name" value="SLR1927 PROTEIN-RELATED"/>
    <property type="match status" value="1"/>
</dbReference>
<dbReference type="AlphaFoldDB" id="W4MFM8"/>
<feature type="transmembrane region" description="Helical" evidence="2">
    <location>
        <begin position="43"/>
        <end position="65"/>
    </location>
</feature>
<dbReference type="Proteomes" id="UP000019140">
    <property type="component" value="Unassembled WGS sequence"/>
</dbReference>
<evidence type="ECO:0000313" key="4">
    <source>
        <dbReference type="Proteomes" id="UP000019140"/>
    </source>
</evidence>
<evidence type="ECO:0000256" key="1">
    <source>
        <dbReference type="SAM" id="MobiDB-lite"/>
    </source>
</evidence>
<feature type="region of interest" description="Disordered" evidence="1">
    <location>
        <begin position="383"/>
        <end position="413"/>
    </location>
</feature>